<reference evidence="1 2" key="1">
    <citation type="submission" date="2011-08" db="EMBL/GenBank/DDBJ databases">
        <authorList>
            <person name="Liu Z.J."/>
            <person name="Shi F.L."/>
            <person name="Lu J.Q."/>
            <person name="Li M."/>
            <person name="Wang Z.L."/>
        </authorList>
    </citation>
    <scope>NUCLEOTIDE SEQUENCE [LARGE SCALE GENOMIC DNA]</scope>
    <source>
        <strain evidence="1 2">USNM 41457</strain>
    </source>
</reference>
<keyword evidence="2" id="KW-1185">Reference proteome</keyword>
<dbReference type="VEuPathDB" id="MicrosporidiaDB:EDEG_01590"/>
<evidence type="ECO:0000313" key="2">
    <source>
        <dbReference type="Proteomes" id="UP000003163"/>
    </source>
</evidence>
<protein>
    <submittedName>
        <fullName evidence="1">Uncharacterized protein</fullName>
    </submittedName>
</protein>
<sequence length="182" mass="21994">MEKFYEDWIKNLRKLVILYKNVKINILSNNFFEDTNHTLNMIYKYYEANKNSLEFKKALQNDEECLYVFLFFEAFRDEFIKFDSELKTAIYYEMQFIVESPYYEYFPLYCNDVNSEQRYKRIVDIVESEMKILYDDLKNTTTSNARILTQLLSTNLIMRDLISTFDAVSVNRNKERSSCAIM</sequence>
<comment type="caution">
    <text evidence="1">The sequence shown here is derived from an EMBL/GenBank/DDBJ whole genome shotgun (WGS) entry which is preliminary data.</text>
</comment>
<accession>J9DNK3</accession>
<dbReference type="HOGENOM" id="CLU_1481964_0_0_1"/>
<dbReference type="AlphaFoldDB" id="J9DNK3"/>
<organism evidence="1 2">
    <name type="scientific">Edhazardia aedis (strain USNM 41457)</name>
    <name type="common">Microsporidian parasite</name>
    <dbReference type="NCBI Taxonomy" id="1003232"/>
    <lineage>
        <taxon>Eukaryota</taxon>
        <taxon>Fungi</taxon>
        <taxon>Fungi incertae sedis</taxon>
        <taxon>Microsporidia</taxon>
        <taxon>Edhazardia</taxon>
    </lineage>
</organism>
<gene>
    <name evidence="1" type="ORF">EDEG_01590</name>
</gene>
<name>J9DNK3_EDHAE</name>
<dbReference type="InParanoid" id="J9DNK3"/>
<evidence type="ECO:0000313" key="1">
    <source>
        <dbReference type="EMBL" id="EJW04110.1"/>
    </source>
</evidence>
<reference evidence="2" key="2">
    <citation type="submission" date="2015-07" db="EMBL/GenBank/DDBJ databases">
        <title>Contrasting host-pathogen interactions and genome evolution in two generalist and specialist microsporidian pathogens of mosquitoes.</title>
        <authorList>
            <consortium name="The Broad Institute Genomics Platform"/>
            <consortium name="The Broad Institute Genome Sequencing Center for Infectious Disease"/>
            <person name="Cuomo C.A."/>
            <person name="Sanscrainte N.D."/>
            <person name="Goldberg J.M."/>
            <person name="Heiman D."/>
            <person name="Young S."/>
            <person name="Zeng Q."/>
            <person name="Becnel J.J."/>
            <person name="Birren B.W."/>
        </authorList>
    </citation>
    <scope>NUCLEOTIDE SEQUENCE [LARGE SCALE GENOMIC DNA]</scope>
    <source>
        <strain evidence="2">USNM 41457</strain>
    </source>
</reference>
<proteinExistence type="predicted"/>
<dbReference type="Proteomes" id="UP000003163">
    <property type="component" value="Unassembled WGS sequence"/>
</dbReference>
<dbReference type="EMBL" id="AFBI03000023">
    <property type="protein sequence ID" value="EJW04110.1"/>
    <property type="molecule type" value="Genomic_DNA"/>
</dbReference>